<dbReference type="InterPro" id="IPR042099">
    <property type="entry name" value="ANL_N_sf"/>
</dbReference>
<dbReference type="InterPro" id="IPR025110">
    <property type="entry name" value="AMP-bd_C"/>
</dbReference>
<dbReference type="InterPro" id="IPR036736">
    <property type="entry name" value="ACP-like_sf"/>
</dbReference>
<proteinExistence type="predicted"/>
<dbReference type="Gene3D" id="1.10.1200.10">
    <property type="entry name" value="ACP-like"/>
    <property type="match status" value="1"/>
</dbReference>
<dbReference type="Pfam" id="PF00501">
    <property type="entry name" value="AMP-binding"/>
    <property type="match status" value="1"/>
</dbReference>
<dbReference type="EMBL" id="CP108482">
    <property type="protein sequence ID" value="WUS61387.1"/>
    <property type="molecule type" value="Genomic_DNA"/>
</dbReference>
<sequence length="1058" mass="111829">MDPAQSPLTLPDLLDHRAGTHPERVALLVRGGGSVTYGQWRASAVRAAHGLARAGVRPGDRVALLFTNQEWERYAVAFMAVQYAGAVALAVREDHSATDTARLVELADARTALRGAARPAVPGLADLLLDHLLLDHLLLDHLMDATGAAGLHIPDEPPHRPAPEDPAQIIGTSGTTGAPKGVLAAHASLTAGQVLNPRPRPYAHSSHALHAFPIGTNAAQVVLVSALTGHPTTVCLPRFDAEEFARTVAELAVGTVFLVPSMAVELVNSKVAERHDLTGILLVSCSAAALPAPVAAALAGALPKATLVNTYTSAEASPAQISTIVDPTRPGSVGRPADPADLRILDPDGHPVPPGATGDIWLRQPGPPRRYVGAGAPGGAVFQDGWVRMGDLGRLDPDGHLYLVDRESDIIKSGALKVSTLRIEEVLHEHPRVADAAALGVPHPVMGSVPVAAVVPATGGLDLDELRLFLAAQLSRPELPVRILLTDTLPRNPSGKVVKHLLQARFDTPQAAPAAGPAPGTPTELALAALWRRVLGRPVRSVEEEFFAAGGDSFRAVQLAAAISAEFGAAAGTALVFERPSLRAQATWLDAPGRRAGTAGGGAAGDTGRTGEPDGEAAGQPEDAPAIEVSPFLTELRAQAHDLPLTSQQENFLRWSAEAPGRDAGTVTVQFRVTGALQPELLGRAVLEVVRRHPALRSSFRPVAGRPGIVRVVLHPEPRADITLLDLDGVDDARVSARLITERDRLTDLAHEPLTRLLVASRGPADHIVMLGVHHMVSDGWSLGVVLQDLGIAYSALRRRRPVPAPRPGTGYRELVADANARWPASRAHFTRALAGAPAALDPFPGRRQAHTLLTDAQEFTVPPARAEALRERAAELGATSFLAVAALWSAVLAEHGGRSDLVLMTPVPGRTTPESERTVGCFVQSLLLRVDTSGAPGHAELIDRMRRTYIAALDHQLYPFAEFSPQAPFAAWIRYESWSAPAQLPGLPCAPWDLPRSNTVPLPMPGGDLHVPELMAAEQPDGSLRCWLRYNTHAFAAETVSTLREAFEAGLAAMTGG</sequence>
<dbReference type="SUPFAM" id="SSF56801">
    <property type="entry name" value="Acetyl-CoA synthetase-like"/>
    <property type="match status" value="1"/>
</dbReference>
<dbReference type="PANTHER" id="PTHR45527:SF1">
    <property type="entry name" value="FATTY ACID SYNTHASE"/>
    <property type="match status" value="1"/>
</dbReference>
<dbReference type="SUPFAM" id="SSF47336">
    <property type="entry name" value="ACP-like"/>
    <property type="match status" value="1"/>
</dbReference>
<comment type="cofactor">
    <cofactor evidence="1">
        <name>pantetheine 4'-phosphate</name>
        <dbReference type="ChEBI" id="CHEBI:47942"/>
    </cofactor>
</comment>
<protein>
    <submittedName>
        <fullName evidence="4">AMP-binding protein</fullName>
    </submittedName>
</protein>
<accession>A0ABZ1WKE4</accession>
<dbReference type="Gene3D" id="3.30.300.30">
    <property type="match status" value="1"/>
</dbReference>
<dbReference type="InterPro" id="IPR020845">
    <property type="entry name" value="AMP-binding_CS"/>
</dbReference>
<organism evidence="4 5">
    <name type="scientific">Kitasatospora herbaricolor</name>
    <dbReference type="NCBI Taxonomy" id="68217"/>
    <lineage>
        <taxon>Bacteria</taxon>
        <taxon>Bacillati</taxon>
        <taxon>Actinomycetota</taxon>
        <taxon>Actinomycetes</taxon>
        <taxon>Kitasatosporales</taxon>
        <taxon>Streptomycetaceae</taxon>
        <taxon>Kitasatospora</taxon>
    </lineage>
</organism>
<feature type="region of interest" description="Disordered" evidence="2">
    <location>
        <begin position="592"/>
        <end position="622"/>
    </location>
</feature>
<dbReference type="Pfam" id="PF00550">
    <property type="entry name" value="PP-binding"/>
    <property type="match status" value="1"/>
</dbReference>
<dbReference type="Gene3D" id="3.30.559.10">
    <property type="entry name" value="Chloramphenicol acetyltransferase-like domain"/>
    <property type="match status" value="1"/>
</dbReference>
<dbReference type="InterPro" id="IPR009081">
    <property type="entry name" value="PP-bd_ACP"/>
</dbReference>
<dbReference type="InterPro" id="IPR023213">
    <property type="entry name" value="CAT-like_dom_sf"/>
</dbReference>
<dbReference type="PANTHER" id="PTHR45527">
    <property type="entry name" value="NONRIBOSOMAL PEPTIDE SYNTHETASE"/>
    <property type="match status" value="1"/>
</dbReference>
<feature type="domain" description="Carrier" evidence="3">
    <location>
        <begin position="518"/>
        <end position="593"/>
    </location>
</feature>
<reference evidence="4 5" key="1">
    <citation type="submission" date="2022-10" db="EMBL/GenBank/DDBJ databases">
        <title>The complete genomes of actinobacterial strains from the NBC collection.</title>
        <authorList>
            <person name="Joergensen T.S."/>
            <person name="Alvarez Arevalo M."/>
            <person name="Sterndorff E.B."/>
            <person name="Faurdal D."/>
            <person name="Vuksanovic O."/>
            <person name="Mourched A.-S."/>
            <person name="Charusanti P."/>
            <person name="Shaw S."/>
            <person name="Blin K."/>
            <person name="Weber T."/>
        </authorList>
    </citation>
    <scope>NUCLEOTIDE SEQUENCE [LARGE SCALE GENOMIC DNA]</scope>
    <source>
        <strain evidence="4 5">NBC_01247</strain>
    </source>
</reference>
<dbReference type="InterPro" id="IPR001242">
    <property type="entry name" value="Condensation_dom"/>
</dbReference>
<evidence type="ECO:0000313" key="5">
    <source>
        <dbReference type="Proteomes" id="UP001432014"/>
    </source>
</evidence>
<dbReference type="Pfam" id="PF00668">
    <property type="entry name" value="Condensation"/>
    <property type="match status" value="1"/>
</dbReference>
<evidence type="ECO:0000259" key="3">
    <source>
        <dbReference type="PROSITE" id="PS50075"/>
    </source>
</evidence>
<dbReference type="InterPro" id="IPR045851">
    <property type="entry name" value="AMP-bd_C_sf"/>
</dbReference>
<dbReference type="InterPro" id="IPR000873">
    <property type="entry name" value="AMP-dep_synth/lig_dom"/>
</dbReference>
<evidence type="ECO:0000256" key="1">
    <source>
        <dbReference type="ARBA" id="ARBA00001957"/>
    </source>
</evidence>
<gene>
    <name evidence="4" type="ORF">OG469_05945</name>
</gene>
<dbReference type="Proteomes" id="UP001432014">
    <property type="component" value="Chromosome"/>
</dbReference>
<dbReference type="Gene3D" id="3.30.559.30">
    <property type="entry name" value="Nonribosomal peptide synthetase, condensation domain"/>
    <property type="match status" value="1"/>
</dbReference>
<dbReference type="PROSITE" id="PS50075">
    <property type="entry name" value="CARRIER"/>
    <property type="match status" value="1"/>
</dbReference>
<dbReference type="Gene3D" id="3.40.50.12780">
    <property type="entry name" value="N-terminal domain of ligase-like"/>
    <property type="match status" value="1"/>
</dbReference>
<name>A0ABZ1WKE4_9ACTN</name>
<keyword evidence="5" id="KW-1185">Reference proteome</keyword>
<dbReference type="Pfam" id="PF13193">
    <property type="entry name" value="AMP-binding_C"/>
    <property type="match status" value="1"/>
</dbReference>
<dbReference type="PROSITE" id="PS00455">
    <property type="entry name" value="AMP_BINDING"/>
    <property type="match status" value="1"/>
</dbReference>
<dbReference type="SUPFAM" id="SSF52777">
    <property type="entry name" value="CoA-dependent acyltransferases"/>
    <property type="match status" value="2"/>
</dbReference>
<evidence type="ECO:0000256" key="2">
    <source>
        <dbReference type="SAM" id="MobiDB-lite"/>
    </source>
</evidence>
<evidence type="ECO:0000313" key="4">
    <source>
        <dbReference type="EMBL" id="WUS61387.1"/>
    </source>
</evidence>